<organism evidence="1 2">
    <name type="scientific">Rhizobium oryziradicis</name>
    <dbReference type="NCBI Taxonomy" id="1867956"/>
    <lineage>
        <taxon>Bacteria</taxon>
        <taxon>Pseudomonadati</taxon>
        <taxon>Pseudomonadota</taxon>
        <taxon>Alphaproteobacteria</taxon>
        <taxon>Hyphomicrobiales</taxon>
        <taxon>Rhizobiaceae</taxon>
        <taxon>Rhizobium/Agrobacterium group</taxon>
        <taxon>Rhizobium</taxon>
    </lineage>
</organism>
<reference evidence="1 2" key="1">
    <citation type="submission" date="2016-09" db="EMBL/GenBank/DDBJ databases">
        <title>Rhizobium oryziradicis sp. nov., isolated from the root of rice.</title>
        <authorList>
            <person name="Zhao J."/>
            <person name="Zhang X."/>
        </authorList>
    </citation>
    <scope>NUCLEOTIDE SEQUENCE [LARGE SCALE GENOMIC DNA]</scope>
    <source>
        <strain evidence="1 2">N19</strain>
    </source>
</reference>
<dbReference type="STRING" id="1867956.BJF95_01520"/>
<comment type="caution">
    <text evidence="1">The sequence shown here is derived from an EMBL/GenBank/DDBJ whole genome shotgun (WGS) entry which is preliminary data.</text>
</comment>
<dbReference type="AlphaFoldDB" id="A0A1Q8ZLP3"/>
<keyword evidence="2" id="KW-1185">Reference proteome</keyword>
<evidence type="ECO:0000313" key="2">
    <source>
        <dbReference type="Proteomes" id="UP000186894"/>
    </source>
</evidence>
<accession>A0A1Q8ZLP3</accession>
<proteinExistence type="predicted"/>
<sequence length="103" mass="12309">MNDAVMLHTQVLPLDRAQDTEIHLLRFQRQDMAALREVHGDRQYFFMGFDFFRWFKPDTIQAETRPIQNRALMLCFSSQQIHRKSMLARTGSWLRARGFCRFG</sequence>
<name>A0A1Q8ZLP3_9HYPH</name>
<dbReference type="EMBL" id="MKIM01000031">
    <property type="protein sequence ID" value="OLP42821.1"/>
    <property type="molecule type" value="Genomic_DNA"/>
</dbReference>
<gene>
    <name evidence="1" type="ORF">BJF95_01520</name>
</gene>
<dbReference type="Proteomes" id="UP000186894">
    <property type="component" value="Unassembled WGS sequence"/>
</dbReference>
<dbReference type="RefSeq" id="WP_075641516.1">
    <property type="nucleotide sequence ID" value="NZ_MKIM01000031.1"/>
</dbReference>
<evidence type="ECO:0000313" key="1">
    <source>
        <dbReference type="EMBL" id="OLP42821.1"/>
    </source>
</evidence>
<protein>
    <submittedName>
        <fullName evidence="1">Uncharacterized protein</fullName>
    </submittedName>
</protein>